<dbReference type="RefSeq" id="WP_341598914.1">
    <property type="nucleotide sequence ID" value="NZ_JBAKAZ010000087.1"/>
</dbReference>
<gene>
    <name evidence="8 11" type="primary">gshA</name>
    <name evidence="11" type="ORF">V6256_14290</name>
</gene>
<evidence type="ECO:0000259" key="10">
    <source>
        <dbReference type="Pfam" id="PF04262"/>
    </source>
</evidence>
<name>A0ABU9GTX4_9GAMM</name>
<evidence type="ECO:0000313" key="12">
    <source>
        <dbReference type="Proteomes" id="UP001369082"/>
    </source>
</evidence>
<evidence type="ECO:0000256" key="4">
    <source>
        <dbReference type="ARBA" id="ARBA00022684"/>
    </source>
</evidence>
<evidence type="ECO:0000313" key="11">
    <source>
        <dbReference type="EMBL" id="MEL0630775.1"/>
    </source>
</evidence>
<reference evidence="11 12" key="1">
    <citation type="submission" date="2024-02" db="EMBL/GenBank/DDBJ databases">
        <title>Bacteria isolated from the canopy kelp, Nereocystis luetkeana.</title>
        <authorList>
            <person name="Pfister C.A."/>
            <person name="Younker I.T."/>
            <person name="Light S.H."/>
        </authorList>
    </citation>
    <scope>NUCLEOTIDE SEQUENCE [LARGE SCALE GENOMIC DNA]</scope>
    <source>
        <strain evidence="11 12">TI.1.05</strain>
    </source>
</reference>
<dbReference type="PANTHER" id="PTHR38761:SF1">
    <property type="entry name" value="GLUTAMATE--CYSTEINE LIGASE"/>
    <property type="match status" value="1"/>
</dbReference>
<evidence type="ECO:0000256" key="1">
    <source>
        <dbReference type="ARBA" id="ARBA00005006"/>
    </source>
</evidence>
<evidence type="ECO:0000256" key="7">
    <source>
        <dbReference type="ARBA" id="ARBA00048819"/>
    </source>
</evidence>
<keyword evidence="3 8" id="KW-0436">Ligase</keyword>
<evidence type="ECO:0000256" key="8">
    <source>
        <dbReference type="HAMAP-Rule" id="MF_00578"/>
    </source>
</evidence>
<dbReference type="HAMAP" id="MF_00578">
    <property type="entry name" value="Glu_cys_ligase"/>
    <property type="match status" value="1"/>
</dbReference>
<dbReference type="Proteomes" id="UP001369082">
    <property type="component" value="Unassembled WGS sequence"/>
</dbReference>
<dbReference type="InterPro" id="IPR006334">
    <property type="entry name" value="Glut_cys_ligase"/>
</dbReference>
<evidence type="ECO:0000256" key="5">
    <source>
        <dbReference type="ARBA" id="ARBA00022741"/>
    </source>
</evidence>
<comment type="pathway">
    <text evidence="1 8 9">Sulfur metabolism; glutathione biosynthesis; glutathione from L-cysteine and L-glutamate: step 1/2.</text>
</comment>
<evidence type="ECO:0000256" key="6">
    <source>
        <dbReference type="ARBA" id="ARBA00022840"/>
    </source>
</evidence>
<accession>A0ABU9GTX4</accession>
<dbReference type="Pfam" id="PF04262">
    <property type="entry name" value="Glu_cys_ligase"/>
    <property type="match status" value="1"/>
</dbReference>
<keyword evidence="5 8" id="KW-0547">Nucleotide-binding</keyword>
<organism evidence="11 12">
    <name type="scientific">Psychromonas aquatilis</name>
    <dbReference type="NCBI Taxonomy" id="2005072"/>
    <lineage>
        <taxon>Bacteria</taxon>
        <taxon>Pseudomonadati</taxon>
        <taxon>Pseudomonadota</taxon>
        <taxon>Gammaproteobacteria</taxon>
        <taxon>Alteromonadales</taxon>
        <taxon>Psychromonadaceae</taxon>
        <taxon>Psychromonas</taxon>
    </lineage>
</organism>
<keyword evidence="6 8" id="KW-0067">ATP-binding</keyword>
<dbReference type="SUPFAM" id="SSF55931">
    <property type="entry name" value="Glutamine synthetase/guanido kinase"/>
    <property type="match status" value="1"/>
</dbReference>
<comment type="caution">
    <text evidence="11">The sequence shown here is derived from an EMBL/GenBank/DDBJ whole genome shotgun (WGS) entry which is preliminary data.</text>
</comment>
<comment type="similarity">
    <text evidence="2 8">Belongs to the glutamate--cysteine ligase type 1 family. Type 1 subfamily.</text>
</comment>
<evidence type="ECO:0000256" key="2">
    <source>
        <dbReference type="ARBA" id="ARBA00008772"/>
    </source>
</evidence>
<proteinExistence type="inferred from homology"/>
<dbReference type="InterPro" id="IPR007370">
    <property type="entry name" value="Glu_cys_ligase"/>
</dbReference>
<evidence type="ECO:0000256" key="9">
    <source>
        <dbReference type="RuleBase" id="RU004391"/>
    </source>
</evidence>
<dbReference type="GO" id="GO:0004357">
    <property type="term" value="F:glutamate-cysteine ligase activity"/>
    <property type="evidence" value="ECO:0007669"/>
    <property type="project" value="UniProtKB-EC"/>
</dbReference>
<dbReference type="InterPro" id="IPR014746">
    <property type="entry name" value="Gln_synth/guanido_kin_cat_dom"/>
</dbReference>
<keyword evidence="4 8" id="KW-0317">Glutathione biosynthesis</keyword>
<sequence length="526" mass="60117">MLKNFQQRIQFLSEHPESFIEFGRGIERETLRVNVNGKLSQEPHPAAYGRALTHSSITTDFSESLLEFITPVSKNVNELFNYLEDIHHHVVMNLPKEQYLWPMSMPCYVESEDHVELAQFGTSNIGRMKTTYRQGLKNRYGSMMQIISGVHYNFSLPAAFWDTWGELHNSPLTGQDAQSAGYMGLIRNYLRYGWVIPYLFGASPAICKSFLQGKETKFDFKETGKGTIYLPYATSLRLSDLGYTNSSQSGLNICYNDLDSYLDSVRVALSKKDPKFIEMGIVKNGEYLQLNDNILQIENELYSSIRAKRVQNSDETPSQALKARGIEYIEIRSLDVNPFSKLGITQEQAHFLDLFLTWCASIESPSLSQQEYQLCASNFDDVVIRGRDPELTLSITDKTLDVAGWGEWLNTQLSEMAILLDKNSDKNCYQNAMLHISPRFEKPEDTSSARILDRIINSKGDNGSLAIQLSKEYKTELEQQEYTIWSDDVFAKQKEDSIEEQRNIEAADTLSFPDFLANYFENAKKQ</sequence>
<evidence type="ECO:0000256" key="3">
    <source>
        <dbReference type="ARBA" id="ARBA00022598"/>
    </source>
</evidence>
<dbReference type="EC" id="6.3.2.2" evidence="8"/>
<dbReference type="EMBL" id="JBAKAZ010000087">
    <property type="protein sequence ID" value="MEL0630775.1"/>
    <property type="molecule type" value="Genomic_DNA"/>
</dbReference>
<feature type="domain" description="Glutamate--cysteine ligase" evidence="10">
    <location>
        <begin position="13"/>
        <end position="382"/>
    </location>
</feature>
<dbReference type="Gene3D" id="3.30.590.20">
    <property type="match status" value="1"/>
</dbReference>
<keyword evidence="12" id="KW-1185">Reference proteome</keyword>
<comment type="catalytic activity">
    <reaction evidence="7 8 9">
        <text>L-cysteine + L-glutamate + ATP = gamma-L-glutamyl-L-cysteine + ADP + phosphate + H(+)</text>
        <dbReference type="Rhea" id="RHEA:13285"/>
        <dbReference type="ChEBI" id="CHEBI:15378"/>
        <dbReference type="ChEBI" id="CHEBI:29985"/>
        <dbReference type="ChEBI" id="CHEBI:30616"/>
        <dbReference type="ChEBI" id="CHEBI:35235"/>
        <dbReference type="ChEBI" id="CHEBI:43474"/>
        <dbReference type="ChEBI" id="CHEBI:58173"/>
        <dbReference type="ChEBI" id="CHEBI:456216"/>
        <dbReference type="EC" id="6.3.2.2"/>
    </reaction>
</comment>
<dbReference type="PANTHER" id="PTHR38761">
    <property type="entry name" value="GLUTAMATE--CYSTEINE LIGASE"/>
    <property type="match status" value="1"/>
</dbReference>
<protein>
    <recommendedName>
        <fullName evidence="8">Glutamate--cysteine ligase</fullName>
        <ecNumber evidence="8">6.3.2.2</ecNumber>
    </recommendedName>
    <alternativeName>
        <fullName evidence="8">Gamma-ECS</fullName>
        <shortName evidence="8">GCS</shortName>
    </alternativeName>
    <alternativeName>
        <fullName evidence="8">Gamma-glutamylcysteine synthetase</fullName>
    </alternativeName>
</protein>
<dbReference type="NCBIfam" id="TIGR01434">
    <property type="entry name" value="glu_cys_ligase"/>
    <property type="match status" value="1"/>
</dbReference>